<dbReference type="Proteomes" id="UP001459105">
    <property type="component" value="Segment"/>
</dbReference>
<dbReference type="EMBL" id="PP438412">
    <property type="protein sequence ID" value="XAI95537.1"/>
    <property type="molecule type" value="Genomic_DNA"/>
</dbReference>
<name>A0AAX4QIL6_9CAUD</name>
<protein>
    <submittedName>
        <fullName evidence="1">Uncharacterized protein</fullName>
    </submittedName>
</protein>
<organism evidence="1 2">
    <name type="scientific">Microcystis phage Mvi-JY20</name>
    <dbReference type="NCBI Taxonomy" id="3128146"/>
    <lineage>
        <taxon>Viruses</taxon>
        <taxon>Duplodnaviria</taxon>
        <taxon>Heunggongvirae</taxon>
        <taxon>Uroviricota</taxon>
        <taxon>Caudoviricetes</taxon>
    </lineage>
</organism>
<evidence type="ECO:0000313" key="1">
    <source>
        <dbReference type="EMBL" id="XAI95537.1"/>
    </source>
</evidence>
<reference evidence="1" key="1">
    <citation type="submission" date="2024-03" db="EMBL/GenBank/DDBJ databases">
        <authorList>
            <person name="Lin W."/>
            <person name="Li D."/>
            <person name="Tong Y."/>
        </authorList>
    </citation>
    <scope>NUCLEOTIDE SEQUENCE</scope>
</reference>
<accession>A0AAX4QIL6</accession>
<sequence>MDYFLYDPVKDDTLMVRDRNHVKRINKMKEEDWHDFH</sequence>
<evidence type="ECO:0000313" key="2">
    <source>
        <dbReference type="Proteomes" id="UP001459105"/>
    </source>
</evidence>
<proteinExistence type="predicted"/>